<organism evidence="1">
    <name type="scientific">Bacteroides intestinalis</name>
    <dbReference type="NCBI Taxonomy" id="329854"/>
    <lineage>
        <taxon>Bacteria</taxon>
        <taxon>Pseudomonadati</taxon>
        <taxon>Bacteroidota</taxon>
        <taxon>Bacteroidia</taxon>
        <taxon>Bacteroidales</taxon>
        <taxon>Bacteroidaceae</taxon>
        <taxon>Bacteroides</taxon>
    </lineage>
</organism>
<dbReference type="AlphaFoldDB" id="A0A139KQ11"/>
<dbReference type="PATRIC" id="fig|329854.7.peg.5044"/>
<gene>
    <name evidence="1" type="ORF">HMPREF2531_04972</name>
</gene>
<sequence length="83" mass="9613">MTEVDNIDIVLYHYLQALSVKVSRGTVHRLLNTPLGDSIRSISDALDVLHVKNEVYQLPSHDYFPQLEALSLQYLRWTEINFV</sequence>
<accession>A0A139KQ11</accession>
<dbReference type="RefSeq" id="WP_231864195.1">
    <property type="nucleotide sequence ID" value="NZ_KQ968739.1"/>
</dbReference>
<protein>
    <submittedName>
        <fullName evidence="1">Methylglyoxal synthase domain protein</fullName>
    </submittedName>
</protein>
<name>A0A139KQ11_9BACE</name>
<evidence type="ECO:0000313" key="2">
    <source>
        <dbReference type="Proteomes" id="UP000070319"/>
    </source>
</evidence>
<dbReference type="Proteomes" id="UP000070319">
    <property type="component" value="Unassembled WGS sequence"/>
</dbReference>
<comment type="caution">
    <text evidence="1">The sequence shown here is derived from an EMBL/GenBank/DDBJ whole genome shotgun (WGS) entry which is preliminary data.</text>
</comment>
<dbReference type="EMBL" id="LTDF01000172">
    <property type="protein sequence ID" value="KXT41267.1"/>
    <property type="molecule type" value="Genomic_DNA"/>
</dbReference>
<proteinExistence type="predicted"/>
<evidence type="ECO:0000313" key="1">
    <source>
        <dbReference type="EMBL" id="KXT41267.1"/>
    </source>
</evidence>
<reference evidence="1 2" key="1">
    <citation type="submission" date="2016-02" db="EMBL/GenBank/DDBJ databases">
        <authorList>
            <person name="Wen L."/>
            <person name="He K."/>
            <person name="Yang H."/>
        </authorList>
    </citation>
    <scope>NUCLEOTIDE SEQUENCE [LARGE SCALE GENOMIC DNA]</scope>
    <source>
        <strain evidence="1 2">KLE1704</strain>
    </source>
</reference>